<feature type="domain" description="Duffy-binding-like" evidence="3">
    <location>
        <begin position="2788"/>
        <end position="2931"/>
    </location>
</feature>
<keyword evidence="10" id="KW-1185">Reference proteome</keyword>
<dbReference type="InterPro" id="IPR041480">
    <property type="entry name" value="CIDR1_gamma"/>
</dbReference>
<keyword evidence="2" id="KW-1133">Transmembrane helix</keyword>
<dbReference type="FunFam" id="1.10.1900.40:FF:000004">
    <property type="entry name" value="Erythrocyte membrane protein 1, PfEMP1"/>
    <property type="match status" value="1"/>
</dbReference>
<dbReference type="Pfam" id="PF15447">
    <property type="entry name" value="NTS"/>
    <property type="match status" value="1"/>
</dbReference>
<dbReference type="InterPro" id="IPR044932">
    <property type="entry name" value="PfEMP1_ATS_sf"/>
</dbReference>
<feature type="compositionally biased region" description="Acidic residues" evidence="1">
    <location>
        <begin position="2128"/>
        <end position="2137"/>
    </location>
</feature>
<dbReference type="InterPro" id="IPR051425">
    <property type="entry name" value="Formin_Homology"/>
</dbReference>
<feature type="compositionally biased region" description="Pro residues" evidence="1">
    <location>
        <begin position="3039"/>
        <end position="3056"/>
    </location>
</feature>
<accession>W7JZW9</accession>
<evidence type="ECO:0000256" key="1">
    <source>
        <dbReference type="SAM" id="MobiDB-lite"/>
    </source>
</evidence>
<evidence type="ECO:0000256" key="2">
    <source>
        <dbReference type="SAM" id="Phobius"/>
    </source>
</evidence>
<feature type="region of interest" description="Disordered" evidence="1">
    <location>
        <begin position="2185"/>
        <end position="2219"/>
    </location>
</feature>
<feature type="compositionally biased region" description="Polar residues" evidence="1">
    <location>
        <begin position="2238"/>
        <end position="2267"/>
    </location>
</feature>
<feature type="domain" description="Plasmodium falciparum erythrocyte membrane protein 1 acidic terminal segment" evidence="5">
    <location>
        <begin position="3068"/>
        <end position="3482"/>
    </location>
</feature>
<dbReference type="EMBL" id="KE123738">
    <property type="protein sequence ID" value="EWC90558.1"/>
    <property type="molecule type" value="Genomic_DNA"/>
</dbReference>
<feature type="domain" description="Duffy-binding-like" evidence="8">
    <location>
        <begin position="2509"/>
        <end position="2662"/>
    </location>
</feature>
<dbReference type="FunFam" id="1.20.1310.20:FF:000002">
    <property type="entry name" value="Erythrocyte membrane protein 1, PfEMP1"/>
    <property type="match status" value="1"/>
</dbReference>
<evidence type="ECO:0008006" key="11">
    <source>
        <dbReference type="Google" id="ProtNLM"/>
    </source>
</evidence>
<feature type="region of interest" description="Disordered" evidence="1">
    <location>
        <begin position="2463"/>
        <end position="2494"/>
    </location>
</feature>
<dbReference type="InterPro" id="IPR029210">
    <property type="entry name" value="PfEMP1_NTS"/>
</dbReference>
<organism evidence="9 10">
    <name type="scientific">Plasmodium falciparum (isolate NF54)</name>
    <dbReference type="NCBI Taxonomy" id="5843"/>
    <lineage>
        <taxon>Eukaryota</taxon>
        <taxon>Sar</taxon>
        <taxon>Alveolata</taxon>
        <taxon>Apicomplexa</taxon>
        <taxon>Aconoidasida</taxon>
        <taxon>Haemosporida</taxon>
        <taxon>Plasmodiidae</taxon>
        <taxon>Plasmodium</taxon>
        <taxon>Plasmodium (Laverania)</taxon>
    </lineage>
</organism>
<dbReference type="InterPro" id="IPR029211">
    <property type="entry name" value="PfEMP1_ATS"/>
</dbReference>
<feature type="compositionally biased region" description="Low complexity" evidence="1">
    <location>
        <begin position="3025"/>
        <end position="3035"/>
    </location>
</feature>
<feature type="domain" description="Duffy-antigen binding" evidence="4">
    <location>
        <begin position="1292"/>
        <end position="1476"/>
    </location>
</feature>
<feature type="domain" description="Duffy-antigen binding" evidence="4">
    <location>
        <begin position="211"/>
        <end position="358"/>
    </location>
</feature>
<feature type="region of interest" description="Disordered" evidence="1">
    <location>
        <begin position="1"/>
        <end position="21"/>
    </location>
</feature>
<dbReference type="SUPFAM" id="SSF140924">
    <property type="entry name" value="Duffy binding domain-like"/>
    <property type="match status" value="8"/>
</dbReference>
<dbReference type="GO" id="GO:0046789">
    <property type="term" value="F:host cell surface receptor binding"/>
    <property type="evidence" value="ECO:0007669"/>
    <property type="project" value="InterPro"/>
</dbReference>
<dbReference type="Gene3D" id="1.20.58.1930">
    <property type="match status" value="2"/>
</dbReference>
<feature type="region of interest" description="Disordered" evidence="1">
    <location>
        <begin position="2238"/>
        <end position="2273"/>
    </location>
</feature>
<dbReference type="OMA" id="GNTSANC"/>
<feature type="domain" description="Duffy-binding-like" evidence="8">
    <location>
        <begin position="362"/>
        <end position="518"/>
    </location>
</feature>
<gene>
    <name evidence="9" type="ORF">PFNF54_00605</name>
</gene>
<reference evidence="9 10" key="1">
    <citation type="submission" date="2013-02" db="EMBL/GenBank/DDBJ databases">
        <title>The Genome Sequence of Plasmodium falciparum NF54.</title>
        <authorList>
            <consortium name="The Broad Institute Genome Sequencing Platform"/>
            <consortium name="The Broad Institute Genome Sequencing Center for Infectious Disease"/>
            <person name="Neafsey D."/>
            <person name="Cheeseman I."/>
            <person name="Volkman S."/>
            <person name="Adams J."/>
            <person name="Walker B."/>
            <person name="Young S.K."/>
            <person name="Zeng Q."/>
            <person name="Gargeya S."/>
            <person name="Fitzgerald M."/>
            <person name="Haas B."/>
            <person name="Abouelleil A."/>
            <person name="Alvarado L."/>
            <person name="Arachchi H.M."/>
            <person name="Berlin A.M."/>
            <person name="Chapman S.B."/>
            <person name="Dewar J."/>
            <person name="Goldberg J."/>
            <person name="Griggs A."/>
            <person name="Gujja S."/>
            <person name="Hansen M."/>
            <person name="Howarth C."/>
            <person name="Imamovic A."/>
            <person name="Larimer J."/>
            <person name="McCowan C."/>
            <person name="Murphy C."/>
            <person name="Neiman D."/>
            <person name="Pearson M."/>
            <person name="Priest M."/>
            <person name="Roberts A."/>
            <person name="Saif S."/>
            <person name="Shea T."/>
            <person name="Sisk P."/>
            <person name="Sykes S."/>
            <person name="Wortman J."/>
            <person name="Nusbaum C."/>
            <person name="Birren B."/>
        </authorList>
    </citation>
    <scope>NUCLEOTIDE SEQUENCE [LARGE SCALE GENOMIC DNA]</scope>
    <source>
        <strain evidence="9 10">NF54</strain>
    </source>
</reference>
<feature type="compositionally biased region" description="Polar residues" evidence="1">
    <location>
        <begin position="1981"/>
        <end position="1993"/>
    </location>
</feature>
<evidence type="ECO:0000259" key="4">
    <source>
        <dbReference type="Pfam" id="PF05424"/>
    </source>
</evidence>
<dbReference type="InterPro" id="IPR042202">
    <property type="entry name" value="Duffy-ag-bd_sf"/>
</dbReference>
<dbReference type="Gene3D" id="1.10.1900.40">
    <property type="entry name" value="Acidic terminal segments, variant surface antigen of PfEMP1"/>
    <property type="match status" value="2"/>
</dbReference>
<dbReference type="FunFam" id="1.20.58.830:FF:000017">
    <property type="entry name" value="Erythrocyte membrane protein 1, PfEMP1"/>
    <property type="match status" value="1"/>
</dbReference>
<evidence type="ECO:0000313" key="9">
    <source>
        <dbReference type="EMBL" id="EWC90558.1"/>
    </source>
</evidence>
<sequence>MGTGSSTPSVPKDVKNESHNSARNVLENIGIEIYNEEKKKVNGYTSQLRGDLSRARFHDGLRKAARLGVIPGPANSCDLDHKFYTNINNGYPPARNPCDLRNQNRFGENAEAYCNSDKIRVTGKKSAGGACAPFRRQNMCDKNLEYLDNTNTDDTDDLLGNVLVTAKYEGESIVAKHPHKENSEVCTALARSFADIGDIVRGKDMFKRNEEDASLKTYRAQYDEQYPSSVSTFTMCTMLARSFADIGDIVRGKDMFKRNEEDAVQKGLRAVFKKINDNLKEKEISDYDNDPNYYKLREDWWTANRDQVWRAITCYIPYYVNYFKKTSDDTIVFTNDGKCGHYEGAPPTNLDYVPQFLRWFDEWAEEFCRIRNHKLRKIKDACRNDKERLYCSQNGYDCTKRIEKGSSCSRENKCTGCSNKCVDYDFWLEKQQNEFKIQKDKYDKEIETYVNKTPISNSNSNTKKEYYKEFYEELKKQYGSVKNFLQLLNNGRYCQEKIEEEDAIDFTKTGNKHAFYRSDYCQPCPDCVVECDGKTCTQKTDDDKNCRSKIIQKILESETPIEIEVLYSDDKQGVITEKLKDFCRGPNNYNDENLQKWKCYNKNSEYNKCEMISWLYQDPKEYNLMLSVECFHSWAKNLLIDTIRWEHQLKNCINNTNVTDCTSKCIKNCECYEAWIERKKDEWEKLKEVLNKKDETSHNYYNKLKDVFDRFLFQVMFALDQDEKGKWDQFTEDLKKKFGPSVESAGTANSQDAIEFLLDHLKDNALTCRDNNSIKPCTYPPNPTPNPCGTNNNGGKLVRVKRLAEMMQRRARKQLEKRGGEINLKADASQGKYIRGGKEKKLNGQICNIDTSYSNDSRNGNNGGPCTGKNDKRFKIGTEWSYGEHEKKRTHPEVYMPPRREHMCISNLEKLDVVSVIKNGNASHSLLGDVLLAAKYEAKNIKELYQQNNSKNGVIDQNDKETICRAMKYSFADIGDIIRGKDMWVQNTDATKLQAYLAKIFDKIKDNHKDIKGKLQYNGDTDHKLLREDWWEANRHQVWRAMKCAIENDKDMKCNGIPIEDYIPQRLRWMTEWAEWYCKEQSRLYGELLEKCQSCKGKQKCTEGDVDCGKCKAACDKYKDEINKWREQWTKIKGKYKTLYKKATKPGVTTSNNPKDEKDVVDFLKQLLPRKSKNTPGVTAMTPNTLYSSAAGYIHQELGKTVGCNTQKEFCDNKKGKYAFKHPPKEYEEACICDTRQKAQKPIEKKNDCNGIKTLLDRSNGGTGGIDGCNPKIGNYPSWNCERNESKAENKGACVPPRREKFCVSLLAKEGIFKNKGEDIRETFVKSAALETYFAWKRYNDDNKKAEEELKSGTIPENFKRQMYYTFADYRDIFFGTDITSHDHILDVSKNAKNKLKEKNGEQKSVIIIDDEKLLADWWKEHGHEIWEGMLCALTHEIDEEEKNKIKSTYSYDQLKKTTNGTTPLEKFAERPQFLRWFTEWSDEFCREREKKEEVVEKKCKKDHEGCNKPNTKGNHGCVSACKDYEEYISTKKKQYNTQKEKFDIDKNKGNEEYENYKDKEAHDYLKDKCFPGTCDYMEKVKNNSEYWDKPNKTYTNSDLEKKCECKPQPPPPAPAPTQSACEIVDDILNGKSATDYIEKCNGKYKYGRYPEWNCNSQIHRTHNGACMPPRRQKLCVINLQYFKGKTTVDLREAFIKCAAVETFFLWHKYKEDNNGGEDLQNQLESGIIPDDFKRQMFYTFGDYRDFLFGTDISKGHGIGSELAKKIDSLFKNIGGKNPGDLSRKDWWNENGPYIWKGMLCSLEKAWGKDTIKNKSNYNYHNVKFSDNRNGPDLETFAKRPQFLRWFTEWGDEFCREQKKQLDILKKKCPKETCTNEGKKKECSDACKAYKEWLQTWKEHYEKQKIKYENDKDSYTNDPDTKQSPQAYQYLNKKLEKICPSGNTSANCEYKCMKYPSSQNNNNMPASLDDTPSDYKDTCECTKSQASSRNFSVRSEDGEDGPPPPRAPRQSLARSADNPSPRPAPPGGPQPPSGTPDAGGARAETGPSPQQPPKPPAGNGGVARILQPIARVDQDEEEDEDEEDDDEESGSEEGEGEDVDDSDSSEDENDEEDEDDSHHVDGGHQEEEPPDETEVVEETVAAPEVKPACEIVKELFNDTNKFKDACNLKYGGNNSRLGWKCIPSGDSTTTSSVNGDRSQRHRRAAGEATGKSDASGSICVPPRRRRLYVGKLTQWASQRTQGGTSSQIVGKTASQPNSHPTLSPSSNPRDDGLRDAFIQSAAVETFFLWDRYKKLNTKKPDATLGGLPQIPLAMGAINGYVPSGDDNNPQKKLEEGEIPEEFKRQMFYTLGDYRDILFGKNDIVIGNTGSGASDKEMKAKEEKIKETIDKVFPNSVSTPPPTPATKPSDEKRKTWWEANGEHIWKGMIYALTYKDNGEKKIVKDNEVYKKLWDEANKKPKETKYQYKNVKLEENSGAKPTQPPSPSGDNTPTTLTNFISRPPYFRYLEEWGETFCRERKKRLEEVRKECRGEYPGEKYCGGDGHDCTENGELKHTNMFADLDCRDCHKQCRKYRKWIDIKFEEYEKQKDKYQGELDKLNGNSNGNNNCCKEIKKHTSASEFLKELKHCKDGQNSEDDTDKSEEDKKNNKIDFNKPLETFNPSTYCETCPSNKVNCNGSGRGTRGKDPCTPHNEKGKSWESVFNANGGNSTEITVEMIDRREPLIKNYSKILEESGNSSDSLFKTSRLFKSVRDQQWECRYKDEKTDICKLKNFNDKIDLNQYTTFKVFLEYWLQDFIEGYYILKKRKIIEQCKENGGETCNENSKNDCACVKGWVAQKTTEWNQIKDHYNKKEYGNGYDMSHKVKNYFEKNENELRKWIDNYDVLKNNEEYEVCNNGDKNCNFEGKKRKKDMVTLLLSRLQNEIKTCQNPPPSDANLLSAQNPAQCQESSPVGDVEEDLLLEEENTENTVEAKKNMMPTICKDVVPQEPKAEDESGCKTDAPQPDVKEEEEEKEEEKDKGDEEQSGAPSSPSPSEGTEEPPPAPEAPPSTPRPQPLPSDNTSDILKTTIPFGDYGMPTLESKNRYIPYRSGTYKGKTYIYMEGDTSGDDDKYMFLSDTTDITSSESEYEEMDINDIYVPGSPKYKTLIEVVLEPSKSNGNTPSKGDGNTLGDDMIPTTNTFTDEEWNELKHDFISQYIQSRLPMDVPQYDVSTELPMNITEVNVLDVGINEKPFITSIHDRDLYSGEEINYNINMSTNTNNDIPKYVSNNVYSGIDLINDTLSGNKHIDIYDEVLKRKENELFGTNHTKNTSNNSVAKNTNSDSIMNQLDLLHKWLDRRRNMCEKWEKHNKEELLDKLNEQWNKDNDGINVPSDNRSLNTDVWIEIDMDDPKGKKEFSNMDTNVDTPTMDNILDDLETCNEPFYDIYEDDIYYDVNDENPSVDDIPMDHNKVDVPKKVHVEMKILNNTSNGSLEPEFPISDYIYIFILIYLYNNICIYIYII</sequence>
<dbReference type="InterPro" id="IPR008602">
    <property type="entry name" value="Duffy-antigen-binding"/>
</dbReference>
<evidence type="ECO:0000259" key="6">
    <source>
        <dbReference type="Pfam" id="PF15447"/>
    </source>
</evidence>
<evidence type="ECO:0000313" key="10">
    <source>
        <dbReference type="Proteomes" id="UP000030673"/>
    </source>
</evidence>
<dbReference type="GO" id="GO:0016020">
    <property type="term" value="C:membrane"/>
    <property type="evidence" value="ECO:0007669"/>
    <property type="project" value="InterPro"/>
</dbReference>
<feature type="compositionally biased region" description="Basic and acidic residues" evidence="1">
    <location>
        <begin position="2116"/>
        <end position="2127"/>
    </location>
</feature>
<keyword evidence="2" id="KW-0472">Membrane</keyword>
<evidence type="ECO:0000259" key="5">
    <source>
        <dbReference type="Pfam" id="PF15445"/>
    </source>
</evidence>
<dbReference type="Proteomes" id="UP000030673">
    <property type="component" value="Unassembled WGS sequence"/>
</dbReference>
<feature type="compositionally biased region" description="Basic and acidic residues" evidence="1">
    <location>
        <begin position="2642"/>
        <end position="2654"/>
    </location>
</feature>
<dbReference type="Pfam" id="PF18562">
    <property type="entry name" value="CIDR1_gamma"/>
    <property type="match status" value="1"/>
</dbReference>
<dbReference type="Pfam" id="PF22672">
    <property type="entry name" value="DBL_C"/>
    <property type="match status" value="2"/>
</dbReference>
<dbReference type="FunFam" id="1.20.58.830:FF:000006">
    <property type="entry name" value="Erythrocyte membrane protein 1, PfEMP1"/>
    <property type="match status" value="1"/>
</dbReference>
<protein>
    <recommendedName>
        <fullName evidence="11">Erythrocyte membrane protein 1</fullName>
    </recommendedName>
</protein>
<feature type="transmembrane region" description="Helical" evidence="2">
    <location>
        <begin position="3482"/>
        <end position="3501"/>
    </location>
</feature>
<dbReference type="Pfam" id="PF05424">
    <property type="entry name" value="Duffy_binding"/>
    <property type="match status" value="5"/>
</dbReference>
<feature type="compositionally biased region" description="Acidic residues" evidence="1">
    <location>
        <begin position="2074"/>
        <end position="2115"/>
    </location>
</feature>
<feature type="compositionally biased region" description="Polar residues" evidence="1">
    <location>
        <begin position="2185"/>
        <end position="2196"/>
    </location>
</feature>
<dbReference type="FunFam" id="1.20.58.1930:FF:000002">
    <property type="entry name" value="Erythrocyte membrane protein 1, PfEMP1"/>
    <property type="match status" value="1"/>
</dbReference>
<feature type="compositionally biased region" description="Basic and acidic residues" evidence="1">
    <location>
        <begin position="2463"/>
        <end position="2475"/>
    </location>
</feature>
<dbReference type="Pfam" id="PF15445">
    <property type="entry name" value="ATS"/>
    <property type="match status" value="1"/>
</dbReference>
<feature type="region of interest" description="Disordered" evidence="1">
    <location>
        <begin position="2928"/>
        <end position="2953"/>
    </location>
</feature>
<feature type="domain" description="Duffy-antigen binding" evidence="4">
    <location>
        <begin position="1665"/>
        <end position="1817"/>
    </location>
</feature>
<evidence type="ECO:0000259" key="7">
    <source>
        <dbReference type="Pfam" id="PF18562"/>
    </source>
</evidence>
<dbReference type="FunFam" id="1.10.1900.40:FF:000001">
    <property type="entry name" value="Erythrocyte membrane protein 1"/>
    <property type="match status" value="1"/>
</dbReference>
<feature type="domain" description="Plasmodium falciparum erythrocyte membrane protein-1 N-terminal segment" evidence="6">
    <location>
        <begin position="21"/>
        <end position="56"/>
    </location>
</feature>
<feature type="region of interest" description="Disordered" evidence="1">
    <location>
        <begin position="2630"/>
        <end position="2654"/>
    </location>
</feature>
<feature type="domain" description="Duffy-binding-like" evidence="3">
    <location>
        <begin position="631"/>
        <end position="773"/>
    </location>
</feature>
<evidence type="ECO:0000259" key="8">
    <source>
        <dbReference type="Pfam" id="PF22672"/>
    </source>
</evidence>
<dbReference type="FunFam" id="1.20.1310.20:FF:000027">
    <property type="entry name" value="Erythrocyte membrane protein 1, PfEMP1"/>
    <property type="match status" value="1"/>
</dbReference>
<feature type="region of interest" description="Disordered" evidence="1">
    <location>
        <begin position="1959"/>
        <end position="2146"/>
    </location>
</feature>
<feature type="domain" description="Cysteine-rich interdomain region 1 gamma" evidence="7">
    <location>
        <begin position="2709"/>
        <end position="2772"/>
    </location>
</feature>
<keyword evidence="2" id="KW-0812">Transmembrane</keyword>
<name>W7JZW9_PLAFO</name>
<feature type="region of interest" description="Disordered" evidence="1">
    <location>
        <begin position="2392"/>
        <end position="2412"/>
    </location>
</feature>
<dbReference type="FunFam" id="1.20.58.1930:FF:000001">
    <property type="entry name" value="Erythrocyte membrane protein 1, PfEMP1"/>
    <property type="match status" value="1"/>
</dbReference>
<feature type="compositionally biased region" description="Pro residues" evidence="1">
    <location>
        <begin position="2020"/>
        <end position="2034"/>
    </location>
</feature>
<feature type="domain" description="Duffy-antigen binding" evidence="4">
    <location>
        <begin position="2218"/>
        <end position="2441"/>
    </location>
</feature>
<dbReference type="InterPro" id="IPR004258">
    <property type="entry name" value="DBL"/>
</dbReference>
<dbReference type="Gene3D" id="1.20.1310.20">
    <property type="entry name" value="Duffy-antigen binding domain"/>
    <property type="match status" value="6"/>
</dbReference>
<dbReference type="InterPro" id="IPR054595">
    <property type="entry name" value="DBL_C"/>
</dbReference>
<dbReference type="FunFam" id="1.20.58.830:FF:000002">
    <property type="entry name" value="Erythrocyte membrane protein 1, PfEMP1"/>
    <property type="match status" value="1"/>
</dbReference>
<dbReference type="PANTHER" id="PTHR45725">
    <property type="entry name" value="FORMIN HOMOLOGY 2 FAMILY MEMBER"/>
    <property type="match status" value="1"/>
</dbReference>
<feature type="region of interest" description="Disordered" evidence="1">
    <location>
        <begin position="2987"/>
        <end position="3075"/>
    </location>
</feature>
<dbReference type="FunFam" id="1.20.58.830:FF:000023">
    <property type="entry name" value="Erythrocyte membrane protein 1, PfEMP1"/>
    <property type="match status" value="1"/>
</dbReference>
<dbReference type="Gene3D" id="1.20.58.830">
    <property type="match status" value="5"/>
</dbReference>
<evidence type="ECO:0000259" key="3">
    <source>
        <dbReference type="Pfam" id="PF03011"/>
    </source>
</evidence>
<dbReference type="Pfam" id="PF03011">
    <property type="entry name" value="PFEMP"/>
    <property type="match status" value="2"/>
</dbReference>
<feature type="compositionally biased region" description="Polar residues" evidence="1">
    <location>
        <begin position="2936"/>
        <end position="2950"/>
    </location>
</feature>
<dbReference type="PANTHER" id="PTHR45725:SF1">
    <property type="entry name" value="DISHEVELLED ASSOCIATED ACTIVATOR OF MORPHOGENESIS, ISOFORM D"/>
    <property type="match status" value="1"/>
</dbReference>
<dbReference type="FunFam" id="1.20.58.830:FF:000005">
    <property type="entry name" value="Erythrocyte membrane protein 1, PfEMP1"/>
    <property type="match status" value="1"/>
</dbReference>
<proteinExistence type="predicted"/>
<feature type="domain" description="Duffy-antigen binding" evidence="4">
    <location>
        <begin position="894"/>
        <end position="1068"/>
    </location>
</feature>
<dbReference type="FunFam" id="1.20.1310.20:FF:000004">
    <property type="entry name" value="Erythrocyte membrane protein 1, PfEMP1"/>
    <property type="match status" value="1"/>
</dbReference>